<dbReference type="GO" id="GO:0016746">
    <property type="term" value="F:acyltransferase activity"/>
    <property type="evidence" value="ECO:0007669"/>
    <property type="project" value="UniProtKB-KW"/>
</dbReference>
<evidence type="ECO:0000313" key="3">
    <source>
        <dbReference type="Proteomes" id="UP000241444"/>
    </source>
</evidence>
<keyword evidence="2" id="KW-0012">Acyltransferase</keyword>
<dbReference type="OrthoDB" id="8128400at2"/>
<protein>
    <submittedName>
        <fullName evidence="2">Acyltransferase</fullName>
    </submittedName>
</protein>
<keyword evidence="1" id="KW-0732">Signal</keyword>
<organism evidence="2 3">
    <name type="scientific">Phyllobacterium brassicacearum</name>
    <dbReference type="NCBI Taxonomy" id="314235"/>
    <lineage>
        <taxon>Bacteria</taxon>
        <taxon>Pseudomonadati</taxon>
        <taxon>Pseudomonadota</taxon>
        <taxon>Alphaproteobacteria</taxon>
        <taxon>Hyphomicrobiales</taxon>
        <taxon>Phyllobacteriaceae</taxon>
        <taxon>Phyllobacterium</taxon>
    </lineage>
</organism>
<reference evidence="3" key="1">
    <citation type="submission" date="2017-11" db="EMBL/GenBank/DDBJ databases">
        <authorList>
            <person name="Kuznetsova I."/>
            <person name="Sazanova A."/>
            <person name="Chirak E."/>
            <person name="Safronova V."/>
            <person name="Willems A."/>
        </authorList>
    </citation>
    <scope>NUCLEOTIDE SEQUENCE [LARGE SCALE GENOMIC DNA]</scope>
    <source>
        <strain evidence="3">STM 196</strain>
    </source>
</reference>
<comment type="caution">
    <text evidence="2">The sequence shown here is derived from an EMBL/GenBank/DDBJ whole genome shotgun (WGS) entry which is preliminary data.</text>
</comment>
<sequence>MRTASSFFANFGFFLTLTSSFAFAGESAVSLMNAGMASTCAEYAQNVSKSEGNFSSVSPVVNGVTCYGAFQFCSAKGRTDGGTFGRYYKGTPQQFLDDPSAQINAWLSYQRNEWSAAQQNGMTSALGKEVCYNGTCATITQSSVLKACQFGCGKGGKLDNLVRSGMNCNAPGTADGAGTSVCRYLVSGAGYDVSCITNSSDGTNCIAPGIRS</sequence>
<feature type="chain" id="PRO_5015195691" evidence="1">
    <location>
        <begin position="25"/>
        <end position="212"/>
    </location>
</feature>
<keyword evidence="2" id="KW-0808">Transferase</keyword>
<evidence type="ECO:0000256" key="1">
    <source>
        <dbReference type="SAM" id="SignalP"/>
    </source>
</evidence>
<keyword evidence="3" id="KW-1185">Reference proteome</keyword>
<accession>A0A2P7BA43</accession>
<evidence type="ECO:0000313" key="2">
    <source>
        <dbReference type="EMBL" id="PSH63335.1"/>
    </source>
</evidence>
<name>A0A2P7BA43_9HYPH</name>
<dbReference type="EMBL" id="PGGO01000025">
    <property type="protein sequence ID" value="PSH63335.1"/>
    <property type="molecule type" value="Genomic_DNA"/>
</dbReference>
<feature type="signal peptide" evidence="1">
    <location>
        <begin position="1"/>
        <end position="24"/>
    </location>
</feature>
<dbReference type="RefSeq" id="WP_106713610.1">
    <property type="nucleotide sequence ID" value="NZ_PGGO01000025.1"/>
</dbReference>
<dbReference type="Proteomes" id="UP000241444">
    <property type="component" value="Unassembled WGS sequence"/>
</dbReference>
<proteinExistence type="predicted"/>
<gene>
    <name evidence="2" type="ORF">CU102_24025</name>
</gene>
<dbReference type="AlphaFoldDB" id="A0A2P7BA43"/>